<keyword evidence="2" id="KW-1185">Reference proteome</keyword>
<accession>A0A4Y2P1C9</accession>
<comment type="caution">
    <text evidence="1">The sequence shown here is derived from an EMBL/GenBank/DDBJ whole genome shotgun (WGS) entry which is preliminary data.</text>
</comment>
<sequence length="127" mass="14872">MIMPKSLEIFVDHRHRINQDWKDGVSHENLSKSKNIRIRVSTICARSMRRQDSWKVREGKAEYLKTSAREDSVSARLAQKKNDILSRDIVEDLKLNVPALTVRLIIKNTSVYHLYQKKKDHTSQTKT</sequence>
<gene>
    <name evidence="1" type="ORF">AVEN_86863_1</name>
</gene>
<organism evidence="1 2">
    <name type="scientific">Araneus ventricosus</name>
    <name type="common">Orbweaver spider</name>
    <name type="synonym">Epeira ventricosa</name>
    <dbReference type="NCBI Taxonomy" id="182803"/>
    <lineage>
        <taxon>Eukaryota</taxon>
        <taxon>Metazoa</taxon>
        <taxon>Ecdysozoa</taxon>
        <taxon>Arthropoda</taxon>
        <taxon>Chelicerata</taxon>
        <taxon>Arachnida</taxon>
        <taxon>Araneae</taxon>
        <taxon>Araneomorphae</taxon>
        <taxon>Entelegynae</taxon>
        <taxon>Araneoidea</taxon>
        <taxon>Araneidae</taxon>
        <taxon>Araneus</taxon>
    </lineage>
</organism>
<protein>
    <submittedName>
        <fullName evidence="1">Uncharacterized protein</fullName>
    </submittedName>
</protein>
<dbReference type="OrthoDB" id="6759524at2759"/>
<proteinExistence type="predicted"/>
<dbReference type="AlphaFoldDB" id="A0A4Y2P1C9"/>
<dbReference type="EMBL" id="BGPR01010217">
    <property type="protein sequence ID" value="GBN44922.1"/>
    <property type="molecule type" value="Genomic_DNA"/>
</dbReference>
<evidence type="ECO:0000313" key="2">
    <source>
        <dbReference type="Proteomes" id="UP000499080"/>
    </source>
</evidence>
<evidence type="ECO:0000313" key="1">
    <source>
        <dbReference type="EMBL" id="GBN44922.1"/>
    </source>
</evidence>
<reference evidence="1 2" key="1">
    <citation type="journal article" date="2019" name="Sci. Rep.">
        <title>Orb-weaving spider Araneus ventricosus genome elucidates the spidroin gene catalogue.</title>
        <authorList>
            <person name="Kono N."/>
            <person name="Nakamura H."/>
            <person name="Ohtoshi R."/>
            <person name="Moran D.A.P."/>
            <person name="Shinohara A."/>
            <person name="Yoshida Y."/>
            <person name="Fujiwara M."/>
            <person name="Mori M."/>
            <person name="Tomita M."/>
            <person name="Arakawa K."/>
        </authorList>
    </citation>
    <scope>NUCLEOTIDE SEQUENCE [LARGE SCALE GENOMIC DNA]</scope>
</reference>
<name>A0A4Y2P1C9_ARAVE</name>
<dbReference type="Proteomes" id="UP000499080">
    <property type="component" value="Unassembled WGS sequence"/>
</dbReference>